<proteinExistence type="predicted"/>
<protein>
    <submittedName>
        <fullName evidence="1">Uncharacterized protein</fullName>
    </submittedName>
</protein>
<reference evidence="1" key="1">
    <citation type="journal article" date="2015" name="Nature">
        <title>Complex archaea that bridge the gap between prokaryotes and eukaryotes.</title>
        <authorList>
            <person name="Spang A."/>
            <person name="Saw J.H."/>
            <person name="Jorgensen S.L."/>
            <person name="Zaremba-Niedzwiedzka K."/>
            <person name="Martijn J."/>
            <person name="Lind A.E."/>
            <person name="van Eijk R."/>
            <person name="Schleper C."/>
            <person name="Guy L."/>
            <person name="Ettema T.J."/>
        </authorList>
    </citation>
    <scope>NUCLEOTIDE SEQUENCE</scope>
</reference>
<sequence>MFRDIDYMKNFLKQLDYYPPLIEVGKMRHLKENFNKRRPLEYFDYLDFDVNLVLTASVKTIIPSLKLGLGDTFFVAWMLVRTPSREIFPANFYYDRHRMAIG</sequence>
<dbReference type="EMBL" id="LAZR01020570">
    <property type="protein sequence ID" value="KKL88422.1"/>
    <property type="molecule type" value="Genomic_DNA"/>
</dbReference>
<evidence type="ECO:0000313" key="1">
    <source>
        <dbReference type="EMBL" id="KKL88422.1"/>
    </source>
</evidence>
<gene>
    <name evidence="1" type="ORF">LCGC14_1924860</name>
</gene>
<accession>A0A0F9IMI3</accession>
<dbReference type="AlphaFoldDB" id="A0A0F9IMI3"/>
<comment type="caution">
    <text evidence="1">The sequence shown here is derived from an EMBL/GenBank/DDBJ whole genome shotgun (WGS) entry which is preliminary data.</text>
</comment>
<name>A0A0F9IMI3_9ZZZZ</name>
<organism evidence="1">
    <name type="scientific">marine sediment metagenome</name>
    <dbReference type="NCBI Taxonomy" id="412755"/>
    <lineage>
        <taxon>unclassified sequences</taxon>
        <taxon>metagenomes</taxon>
        <taxon>ecological metagenomes</taxon>
    </lineage>
</organism>